<dbReference type="Pfam" id="PF21799">
    <property type="entry name" value="MurD-like_N"/>
    <property type="match status" value="1"/>
</dbReference>
<feature type="binding site" evidence="7">
    <location>
        <begin position="118"/>
        <end position="124"/>
    </location>
    <ligand>
        <name>ATP</name>
        <dbReference type="ChEBI" id="CHEBI:30616"/>
    </ligand>
</feature>
<dbReference type="GO" id="GO:0051301">
    <property type="term" value="P:cell division"/>
    <property type="evidence" value="ECO:0007669"/>
    <property type="project" value="UniProtKB-KW"/>
</dbReference>
<evidence type="ECO:0000256" key="4">
    <source>
        <dbReference type="ARBA" id="ARBA00022598"/>
    </source>
</evidence>
<comment type="catalytic activity">
    <reaction evidence="7 8">
        <text>UDP-N-acetyl-alpha-D-muramoyl-L-alanine + D-glutamate + ATP = UDP-N-acetyl-alpha-D-muramoyl-L-alanyl-D-glutamate + ADP + phosphate + H(+)</text>
        <dbReference type="Rhea" id="RHEA:16429"/>
        <dbReference type="ChEBI" id="CHEBI:15378"/>
        <dbReference type="ChEBI" id="CHEBI:29986"/>
        <dbReference type="ChEBI" id="CHEBI:30616"/>
        <dbReference type="ChEBI" id="CHEBI:43474"/>
        <dbReference type="ChEBI" id="CHEBI:83898"/>
        <dbReference type="ChEBI" id="CHEBI:83900"/>
        <dbReference type="ChEBI" id="CHEBI:456216"/>
        <dbReference type="EC" id="6.3.2.9"/>
    </reaction>
</comment>
<proteinExistence type="inferred from homology"/>
<dbReference type="Gene3D" id="3.40.50.720">
    <property type="entry name" value="NAD(P)-binding Rossmann-like Domain"/>
    <property type="match status" value="1"/>
</dbReference>
<dbReference type="PATRIC" id="fig|186479.3.peg.8643"/>
<dbReference type="Gene3D" id="3.90.190.20">
    <property type="entry name" value="Mur ligase, C-terminal domain"/>
    <property type="match status" value="1"/>
</dbReference>
<dbReference type="InterPro" id="IPR013221">
    <property type="entry name" value="Mur_ligase_cen"/>
</dbReference>
<comment type="similarity">
    <text evidence="7">Belongs to the MurCDEF family.</text>
</comment>
<evidence type="ECO:0000313" key="12">
    <source>
        <dbReference type="Proteomes" id="UP000050509"/>
    </source>
</evidence>
<keyword evidence="7 8" id="KW-0131">Cell cycle</keyword>
<dbReference type="InterPro" id="IPR005762">
    <property type="entry name" value="MurD"/>
</dbReference>
<evidence type="ECO:0000256" key="7">
    <source>
        <dbReference type="HAMAP-Rule" id="MF_00639"/>
    </source>
</evidence>
<dbReference type="GO" id="GO:0008764">
    <property type="term" value="F:UDP-N-acetylmuramoylalanine-D-glutamate ligase activity"/>
    <property type="evidence" value="ECO:0007669"/>
    <property type="project" value="UniProtKB-UniRule"/>
</dbReference>
<keyword evidence="7 8" id="KW-0961">Cell wall biogenesis/degradation</keyword>
<dbReference type="EC" id="6.3.2.9" evidence="7 8"/>
<keyword evidence="6 7" id="KW-0067">ATP-binding</keyword>
<dbReference type="PANTHER" id="PTHR43692:SF1">
    <property type="entry name" value="UDP-N-ACETYLMURAMOYLALANINE--D-GLUTAMATE LIGASE"/>
    <property type="match status" value="1"/>
</dbReference>
<evidence type="ECO:0000313" key="11">
    <source>
        <dbReference type="EMBL" id="KPV52573.1"/>
    </source>
</evidence>
<evidence type="ECO:0000256" key="2">
    <source>
        <dbReference type="ARBA" id="ARBA00004752"/>
    </source>
</evidence>
<sequence length="454" mass="47916">MMNLRGKRALVMGLGVHGGGLGVARFLADHGAHVTVTDLRGPELLQSSLDALAGYPIRFVLGRHDEADFRSTDLVVRNPGVPRESRFLQIARAAGASIEMEMTLFFRLCPGPILGITGTKGKTTTTLLLAAMVGAQHPDTVVAGNLCISALEQLDRIGASTPVVLELSSWQLEGLDEVQLSPRFAAVTNLSPDHLDRYGSMEAYGAAKQTIFRWQAASDTLVLNHDDPIVSGWAAAAPGRVAWFGRRAEADGPGTWFDDEGVWQGNELLLARADIPLAGDHNLANVAAAAGLARAFGITPEHIRAATRAFGGVEHRLEFVREVDGARYINDTAATAPEAAIAALRSFSAPIVLIAGGADKNLPFAGFAAAIAERTKALVLLDGSATPKLQAALAQQAVPPTLGSYGDFGAAIAAARGLAEPGDVVLLAPGCASFGMFRNEFHRGEEFRRIVHAL</sequence>
<keyword evidence="12" id="KW-1185">Reference proteome</keyword>
<name>A0A0N8PSF4_9CHLR</name>
<dbReference type="Pfam" id="PF08245">
    <property type="entry name" value="Mur_ligase_M"/>
    <property type="match status" value="1"/>
</dbReference>
<keyword evidence="7 8" id="KW-0573">Peptidoglycan synthesis</keyword>
<comment type="function">
    <text evidence="7 8">Cell wall formation. Catalyzes the addition of glutamate to the nucleotide precursor UDP-N-acetylmuramoyl-L-alanine (UMA).</text>
</comment>
<dbReference type="AlphaFoldDB" id="A0A0N8PSF4"/>
<dbReference type="PANTHER" id="PTHR43692">
    <property type="entry name" value="UDP-N-ACETYLMURAMOYLALANINE--D-GLUTAMATE LIGASE"/>
    <property type="match status" value="1"/>
</dbReference>
<comment type="caution">
    <text evidence="11">The sequence shown here is derived from an EMBL/GenBank/DDBJ whole genome shotgun (WGS) entry which is preliminary data.</text>
</comment>
<dbReference type="SUPFAM" id="SSF53244">
    <property type="entry name" value="MurD-like peptide ligases, peptide-binding domain"/>
    <property type="match status" value="1"/>
</dbReference>
<dbReference type="GO" id="GO:0005524">
    <property type="term" value="F:ATP binding"/>
    <property type="evidence" value="ECO:0007669"/>
    <property type="project" value="UniProtKB-UniRule"/>
</dbReference>
<evidence type="ECO:0000256" key="8">
    <source>
        <dbReference type="RuleBase" id="RU003664"/>
    </source>
</evidence>
<dbReference type="GO" id="GO:0009252">
    <property type="term" value="P:peptidoglycan biosynthetic process"/>
    <property type="evidence" value="ECO:0007669"/>
    <property type="project" value="UniProtKB-UniRule"/>
</dbReference>
<dbReference type="GO" id="GO:0005737">
    <property type="term" value="C:cytoplasm"/>
    <property type="evidence" value="ECO:0007669"/>
    <property type="project" value="UniProtKB-SubCell"/>
</dbReference>
<dbReference type="GO" id="GO:0071555">
    <property type="term" value="P:cell wall organization"/>
    <property type="evidence" value="ECO:0007669"/>
    <property type="project" value="UniProtKB-KW"/>
</dbReference>
<keyword evidence="5 7" id="KW-0547">Nucleotide-binding</keyword>
<evidence type="ECO:0000259" key="9">
    <source>
        <dbReference type="Pfam" id="PF02875"/>
    </source>
</evidence>
<protein>
    <recommendedName>
        <fullName evidence="7 8">UDP-N-acetylmuramoylalanine--D-glutamate ligase</fullName>
        <ecNumber evidence="7 8">6.3.2.9</ecNumber>
    </recommendedName>
    <alternativeName>
        <fullName evidence="7">D-glutamic acid-adding enzyme</fullName>
    </alternativeName>
    <alternativeName>
        <fullName evidence="7">UDP-N-acetylmuramoyl-L-alanyl-D-glutamate synthetase</fullName>
    </alternativeName>
</protein>
<keyword evidence="4 7" id="KW-0436">Ligase</keyword>
<dbReference type="InterPro" id="IPR004101">
    <property type="entry name" value="Mur_ligase_C"/>
</dbReference>
<dbReference type="UniPathway" id="UPA00219"/>
<evidence type="ECO:0000256" key="3">
    <source>
        <dbReference type="ARBA" id="ARBA00022490"/>
    </source>
</evidence>
<dbReference type="Proteomes" id="UP000050509">
    <property type="component" value="Unassembled WGS sequence"/>
</dbReference>
<gene>
    <name evidence="7" type="primary">murD</name>
    <name evidence="11" type="ORF">SE17_14680</name>
</gene>
<dbReference type="InterPro" id="IPR036615">
    <property type="entry name" value="Mur_ligase_C_dom_sf"/>
</dbReference>
<keyword evidence="3 7" id="KW-0963">Cytoplasm</keyword>
<organism evidence="11 12">
    <name type="scientific">Kouleothrix aurantiaca</name>
    <dbReference type="NCBI Taxonomy" id="186479"/>
    <lineage>
        <taxon>Bacteria</taxon>
        <taxon>Bacillati</taxon>
        <taxon>Chloroflexota</taxon>
        <taxon>Chloroflexia</taxon>
        <taxon>Chloroflexales</taxon>
        <taxon>Roseiflexineae</taxon>
        <taxon>Roseiflexaceae</taxon>
        <taxon>Kouleothrix</taxon>
    </lineage>
</organism>
<evidence type="ECO:0000256" key="1">
    <source>
        <dbReference type="ARBA" id="ARBA00004496"/>
    </source>
</evidence>
<keyword evidence="7 8" id="KW-0132">Cell division</keyword>
<evidence type="ECO:0000256" key="5">
    <source>
        <dbReference type="ARBA" id="ARBA00022741"/>
    </source>
</evidence>
<dbReference type="GO" id="GO:0008360">
    <property type="term" value="P:regulation of cell shape"/>
    <property type="evidence" value="ECO:0007669"/>
    <property type="project" value="UniProtKB-KW"/>
</dbReference>
<reference evidence="11 12" key="1">
    <citation type="submission" date="2015-09" db="EMBL/GenBank/DDBJ databases">
        <title>Draft genome sequence of Kouleothrix aurantiaca JCM 19913.</title>
        <authorList>
            <person name="Hemp J."/>
        </authorList>
    </citation>
    <scope>NUCLEOTIDE SEQUENCE [LARGE SCALE GENOMIC DNA]</scope>
    <source>
        <strain evidence="11 12">COM-B</strain>
    </source>
</reference>
<feature type="domain" description="Mur ligase C-terminal" evidence="9">
    <location>
        <begin position="315"/>
        <end position="430"/>
    </location>
</feature>
<comment type="subcellular location">
    <subcellularLocation>
        <location evidence="1 7 8">Cytoplasm</location>
    </subcellularLocation>
</comment>
<accession>A0A0N8PSF4</accession>
<evidence type="ECO:0000259" key="10">
    <source>
        <dbReference type="Pfam" id="PF08245"/>
    </source>
</evidence>
<dbReference type="InterPro" id="IPR036565">
    <property type="entry name" value="Mur-like_cat_sf"/>
</dbReference>
<dbReference type="SUPFAM" id="SSF53623">
    <property type="entry name" value="MurD-like peptide ligases, catalytic domain"/>
    <property type="match status" value="1"/>
</dbReference>
<dbReference type="SUPFAM" id="SSF51984">
    <property type="entry name" value="MurCD N-terminal domain"/>
    <property type="match status" value="1"/>
</dbReference>
<evidence type="ECO:0000256" key="6">
    <source>
        <dbReference type="ARBA" id="ARBA00022840"/>
    </source>
</evidence>
<keyword evidence="7 8" id="KW-0133">Cell shape</keyword>
<dbReference type="NCBIfam" id="TIGR01087">
    <property type="entry name" value="murD"/>
    <property type="match status" value="1"/>
</dbReference>
<dbReference type="HAMAP" id="MF_00639">
    <property type="entry name" value="MurD"/>
    <property type="match status" value="1"/>
</dbReference>
<dbReference type="EMBL" id="LJCR01000499">
    <property type="protein sequence ID" value="KPV52573.1"/>
    <property type="molecule type" value="Genomic_DNA"/>
</dbReference>
<dbReference type="Pfam" id="PF02875">
    <property type="entry name" value="Mur_ligase_C"/>
    <property type="match status" value="1"/>
</dbReference>
<feature type="domain" description="Mur ligase central" evidence="10">
    <location>
        <begin position="116"/>
        <end position="293"/>
    </location>
</feature>
<comment type="pathway">
    <text evidence="2 7 8">Cell wall biogenesis; peptidoglycan biosynthesis.</text>
</comment>
<dbReference type="Gene3D" id="3.40.1190.10">
    <property type="entry name" value="Mur-like, catalytic domain"/>
    <property type="match status" value="1"/>
</dbReference>